<gene>
    <name evidence="1" type="ORF">E3O46_17150</name>
</gene>
<name>A0ABY2ILP1_9MICO</name>
<comment type="caution">
    <text evidence="1">The sequence shown here is derived from an EMBL/GenBank/DDBJ whole genome shotgun (WGS) entry which is preliminary data.</text>
</comment>
<evidence type="ECO:0000313" key="2">
    <source>
        <dbReference type="Proteomes" id="UP000297604"/>
    </source>
</evidence>
<dbReference type="RefSeq" id="WP_134450111.1">
    <property type="nucleotide sequence ID" value="NZ_SOFS01000044.1"/>
</dbReference>
<proteinExistence type="predicted"/>
<dbReference type="Proteomes" id="UP000297604">
    <property type="component" value="Unassembled WGS sequence"/>
</dbReference>
<evidence type="ECO:0000313" key="1">
    <source>
        <dbReference type="EMBL" id="TFC16868.1"/>
    </source>
</evidence>
<protein>
    <submittedName>
        <fullName evidence="1">Uncharacterized protein</fullName>
    </submittedName>
</protein>
<organism evidence="1 2">
    <name type="scientific">Cryobacterium glucosi</name>
    <dbReference type="NCBI Taxonomy" id="1259175"/>
    <lineage>
        <taxon>Bacteria</taxon>
        <taxon>Bacillati</taxon>
        <taxon>Actinomycetota</taxon>
        <taxon>Actinomycetes</taxon>
        <taxon>Micrococcales</taxon>
        <taxon>Microbacteriaceae</taxon>
        <taxon>Cryobacterium</taxon>
    </lineage>
</organism>
<sequence length="111" mass="12424">MELLFEGRSYNDIVEAAGCSRRDVSVVKKTVAPRGLTAALGEPMTESAVQAMFPDGRQRMSDEYEPPDFKAVLRSMKANRNVTLQQAWWKYVGVGGLGKTCRYSQYCHLMA</sequence>
<accession>A0ABY2ILP1</accession>
<reference evidence="1 2" key="1">
    <citation type="submission" date="2019-03" db="EMBL/GenBank/DDBJ databases">
        <title>Genomics of glacier-inhabiting Cryobacterium strains.</title>
        <authorList>
            <person name="Liu Q."/>
            <person name="Xin Y.-H."/>
        </authorList>
    </citation>
    <scope>NUCLEOTIDE SEQUENCE [LARGE SCALE GENOMIC DNA]</scope>
    <source>
        <strain evidence="1 2">MDB1-5</strain>
    </source>
</reference>
<keyword evidence="2" id="KW-1185">Reference proteome</keyword>
<dbReference type="EMBL" id="SOFS01000044">
    <property type="protein sequence ID" value="TFC16868.1"/>
    <property type="molecule type" value="Genomic_DNA"/>
</dbReference>